<accession>A0A7C4Q5Q2</accession>
<dbReference type="InterPro" id="IPR028431">
    <property type="entry name" value="NADP_DH_HndA-like"/>
</dbReference>
<evidence type="ECO:0000256" key="6">
    <source>
        <dbReference type="ARBA" id="ARBA00034078"/>
    </source>
</evidence>
<evidence type="ECO:0000256" key="3">
    <source>
        <dbReference type="ARBA" id="ARBA00022723"/>
    </source>
</evidence>
<dbReference type="InterPro" id="IPR002023">
    <property type="entry name" value="NuoE-like"/>
</dbReference>
<reference evidence="8" key="1">
    <citation type="journal article" date="2020" name="mSystems">
        <title>Genome- and Community-Level Interaction Insights into Carbon Utilization and Element Cycling Functions of Hydrothermarchaeota in Hydrothermal Sediment.</title>
        <authorList>
            <person name="Zhou Z."/>
            <person name="Liu Y."/>
            <person name="Xu W."/>
            <person name="Pan J."/>
            <person name="Luo Z.H."/>
            <person name="Li M."/>
        </authorList>
    </citation>
    <scope>NUCLEOTIDE SEQUENCE [LARGE SCALE GENOMIC DNA]</scope>
    <source>
        <strain evidence="8">SpSt-556</strain>
    </source>
</reference>
<sequence>MTNATVTTETKPQETSRETCKHFVPDMSDKRWKLVAATMKKNNYNPRSLIEVLHVVQDSFGYIDYDAMAYIARELKVPFSKVYGVVTFYHGFMSKPAGEHTLVLCTGTACYVKGNDQITDWLKERFGLDPNQTTPDNKLSFMAARCVGACGLAPVMILDGQIVGKLSVEEMKAKIEEWLSNDNQ</sequence>
<dbReference type="InterPro" id="IPR036249">
    <property type="entry name" value="Thioredoxin-like_sf"/>
</dbReference>
<comment type="cofactor">
    <cofactor evidence="7">
        <name>[2Fe-2S] cluster</name>
        <dbReference type="ChEBI" id="CHEBI:190135"/>
    </cofactor>
    <text evidence="7">Binds 1 [2Fe-2S] cluster.</text>
</comment>
<dbReference type="CDD" id="cd03064">
    <property type="entry name" value="TRX_Fd_NuoE"/>
    <property type="match status" value="1"/>
</dbReference>
<dbReference type="InterPro" id="IPR041921">
    <property type="entry name" value="NuoE_N"/>
</dbReference>
<name>A0A7C4Q5Q2_9CHLR</name>
<organism evidence="8">
    <name type="scientific">Bellilinea caldifistulae</name>
    <dbReference type="NCBI Taxonomy" id="360411"/>
    <lineage>
        <taxon>Bacteria</taxon>
        <taxon>Bacillati</taxon>
        <taxon>Chloroflexota</taxon>
        <taxon>Anaerolineae</taxon>
        <taxon>Anaerolineales</taxon>
        <taxon>Anaerolineaceae</taxon>
        <taxon>Bellilinea</taxon>
    </lineage>
</organism>
<dbReference type="PANTHER" id="PTHR43342:SF2">
    <property type="entry name" value="POTENTIAL NAD-REDUCING HYDROGENASE SUBUNIT"/>
    <property type="match status" value="1"/>
</dbReference>
<comment type="similarity">
    <text evidence="1">Belongs to the complex I 24 kDa subunit family.</text>
</comment>
<comment type="caution">
    <text evidence="8">The sequence shown here is derived from an EMBL/GenBank/DDBJ whole genome shotgun (WGS) entry which is preliminary data.</text>
</comment>
<comment type="cofactor">
    <cofactor evidence="6">
        <name>[2Fe-2S] cluster</name>
        <dbReference type="ChEBI" id="CHEBI:190135"/>
    </cofactor>
</comment>
<dbReference type="GO" id="GO:0046872">
    <property type="term" value="F:metal ion binding"/>
    <property type="evidence" value="ECO:0007669"/>
    <property type="project" value="UniProtKB-KW"/>
</dbReference>
<dbReference type="PIRSF" id="PIRSF000216">
    <property type="entry name" value="NADH_DH_24kDa"/>
    <property type="match status" value="1"/>
</dbReference>
<evidence type="ECO:0000313" key="8">
    <source>
        <dbReference type="EMBL" id="HGS88052.1"/>
    </source>
</evidence>
<feature type="binding site" evidence="7">
    <location>
        <position position="146"/>
    </location>
    <ligand>
        <name>[2Fe-2S] cluster</name>
        <dbReference type="ChEBI" id="CHEBI:190135"/>
    </ligand>
</feature>
<dbReference type="Gene3D" id="1.10.10.1590">
    <property type="entry name" value="NADH-quinone oxidoreductase subunit E"/>
    <property type="match status" value="1"/>
</dbReference>
<dbReference type="AlphaFoldDB" id="A0A7C4Q5Q2"/>
<protein>
    <submittedName>
        <fullName evidence="8">NAD(P)H-dependent oxidoreductase subunit E</fullName>
    </submittedName>
</protein>
<feature type="binding site" evidence="7">
    <location>
        <position position="110"/>
    </location>
    <ligand>
        <name>[2Fe-2S] cluster</name>
        <dbReference type="ChEBI" id="CHEBI:190135"/>
    </ligand>
</feature>
<keyword evidence="4 7" id="KW-0408">Iron</keyword>
<feature type="binding site" evidence="7">
    <location>
        <position position="105"/>
    </location>
    <ligand>
        <name>[2Fe-2S] cluster</name>
        <dbReference type="ChEBI" id="CHEBI:190135"/>
    </ligand>
</feature>
<dbReference type="Pfam" id="PF01257">
    <property type="entry name" value="2Fe-2S_thioredx"/>
    <property type="match status" value="1"/>
</dbReference>
<dbReference type="PANTHER" id="PTHR43342">
    <property type="entry name" value="NADH-QUINONE OXIDOREDUCTASE, E SUBUNIT"/>
    <property type="match status" value="1"/>
</dbReference>
<evidence type="ECO:0000256" key="1">
    <source>
        <dbReference type="ARBA" id="ARBA00010643"/>
    </source>
</evidence>
<gene>
    <name evidence="8" type="ORF">ENT17_10590</name>
</gene>
<dbReference type="SUPFAM" id="SSF52833">
    <property type="entry name" value="Thioredoxin-like"/>
    <property type="match status" value="1"/>
</dbReference>
<evidence type="ECO:0000256" key="2">
    <source>
        <dbReference type="ARBA" id="ARBA00022714"/>
    </source>
</evidence>
<dbReference type="EMBL" id="DSXR01000104">
    <property type="protein sequence ID" value="HGS88052.1"/>
    <property type="molecule type" value="Genomic_DNA"/>
</dbReference>
<dbReference type="Gene3D" id="3.40.30.10">
    <property type="entry name" value="Glutaredoxin"/>
    <property type="match status" value="1"/>
</dbReference>
<keyword evidence="3 7" id="KW-0479">Metal-binding</keyword>
<dbReference type="GO" id="GO:0051537">
    <property type="term" value="F:2 iron, 2 sulfur cluster binding"/>
    <property type="evidence" value="ECO:0007669"/>
    <property type="project" value="UniProtKB-KW"/>
</dbReference>
<keyword evidence="2 7" id="KW-0001">2Fe-2S</keyword>
<dbReference type="GO" id="GO:0016491">
    <property type="term" value="F:oxidoreductase activity"/>
    <property type="evidence" value="ECO:0007669"/>
    <property type="project" value="InterPro"/>
</dbReference>
<evidence type="ECO:0000256" key="4">
    <source>
        <dbReference type="ARBA" id="ARBA00023004"/>
    </source>
</evidence>
<proteinExistence type="inferred from homology"/>
<feature type="binding site" evidence="7">
    <location>
        <position position="150"/>
    </location>
    <ligand>
        <name>[2Fe-2S] cluster</name>
        <dbReference type="ChEBI" id="CHEBI:190135"/>
    </ligand>
</feature>
<keyword evidence="5 7" id="KW-0411">Iron-sulfur</keyword>
<evidence type="ECO:0000256" key="7">
    <source>
        <dbReference type="PIRSR" id="PIRSR000216-1"/>
    </source>
</evidence>
<dbReference type="InterPro" id="IPR042128">
    <property type="entry name" value="NuoE_dom"/>
</dbReference>
<evidence type="ECO:0000256" key="5">
    <source>
        <dbReference type="ARBA" id="ARBA00023014"/>
    </source>
</evidence>